<protein>
    <submittedName>
        <fullName evidence="9">Transposon related peptidoglycan linked protein (LPXTG motif)</fullName>
    </submittedName>
</protein>
<dbReference type="RefSeq" id="WP_143928151.1">
    <property type="nucleotide sequence ID" value="NZ_CABEIM010000003.1"/>
</dbReference>
<feature type="coiled-coil region" evidence="5">
    <location>
        <begin position="531"/>
        <end position="565"/>
    </location>
</feature>
<gene>
    <name evidence="9" type="ORF">NCTC7982_02215</name>
</gene>
<comment type="caution">
    <text evidence="9">The sequence shown here is derived from an EMBL/GenBank/DDBJ whole genome shotgun (WGS) entry which is preliminary data.</text>
</comment>
<feature type="coiled-coil region" evidence="5">
    <location>
        <begin position="604"/>
        <end position="659"/>
    </location>
</feature>
<keyword evidence="2" id="KW-0964">Secreted</keyword>
<dbReference type="NCBIfam" id="TIGR04320">
    <property type="entry name" value="Surf_Exclu_PgrA"/>
    <property type="match status" value="1"/>
</dbReference>
<feature type="transmembrane region" description="Helical" evidence="6">
    <location>
        <begin position="813"/>
        <end position="833"/>
    </location>
</feature>
<evidence type="ECO:0000256" key="4">
    <source>
        <dbReference type="ARBA" id="ARBA00023088"/>
    </source>
</evidence>
<keyword evidence="6" id="KW-0472">Membrane</keyword>
<dbReference type="NCBIfam" id="TIGR01167">
    <property type="entry name" value="LPXTG_anchor"/>
    <property type="match status" value="1"/>
</dbReference>
<feature type="coiled-coil region" evidence="5">
    <location>
        <begin position="56"/>
        <end position="215"/>
    </location>
</feature>
<keyword evidence="3 7" id="KW-0732">Signal</keyword>
<dbReference type="PROSITE" id="PS50847">
    <property type="entry name" value="GRAM_POS_ANCHORING"/>
    <property type="match status" value="1"/>
</dbReference>
<keyword evidence="1" id="KW-0134">Cell wall</keyword>
<keyword evidence="6" id="KW-0812">Transmembrane</keyword>
<feature type="signal peptide" evidence="7">
    <location>
        <begin position="1"/>
        <end position="24"/>
    </location>
</feature>
<dbReference type="InterPro" id="IPR027607">
    <property type="entry name" value="Surf_Exclu_SEC10/PgrA"/>
</dbReference>
<dbReference type="Proteomes" id="UP000373301">
    <property type="component" value="Unassembled WGS sequence"/>
</dbReference>
<dbReference type="EMBL" id="CABEIM010000003">
    <property type="protein sequence ID" value="VTS87709.1"/>
    <property type="molecule type" value="Genomic_DNA"/>
</dbReference>
<keyword evidence="6" id="KW-1133">Transmembrane helix</keyword>
<accession>A0A9X9SJD6</accession>
<evidence type="ECO:0000259" key="8">
    <source>
        <dbReference type="PROSITE" id="PS50847"/>
    </source>
</evidence>
<evidence type="ECO:0000256" key="7">
    <source>
        <dbReference type="SAM" id="SignalP"/>
    </source>
</evidence>
<feature type="coiled-coil region" evidence="5">
    <location>
        <begin position="691"/>
        <end position="732"/>
    </location>
</feature>
<reference evidence="9 10" key="1">
    <citation type="submission" date="2019-05" db="EMBL/GenBank/DDBJ databases">
        <authorList>
            <consortium name="Pathogen Informatics"/>
        </authorList>
    </citation>
    <scope>NUCLEOTIDE SEQUENCE [LARGE SCALE GENOMIC DNA]</scope>
    <source>
        <strain evidence="9 10">NCTC7982</strain>
    </source>
</reference>
<evidence type="ECO:0000256" key="3">
    <source>
        <dbReference type="ARBA" id="ARBA00022729"/>
    </source>
</evidence>
<evidence type="ECO:0000256" key="1">
    <source>
        <dbReference type="ARBA" id="ARBA00022512"/>
    </source>
</evidence>
<organism evidence="9 10">
    <name type="scientific">Streptococcus dysgalactiae</name>
    <dbReference type="NCBI Taxonomy" id="1334"/>
    <lineage>
        <taxon>Bacteria</taxon>
        <taxon>Bacillati</taxon>
        <taxon>Bacillota</taxon>
        <taxon>Bacilli</taxon>
        <taxon>Lactobacillales</taxon>
        <taxon>Streptococcaceae</taxon>
        <taxon>Streptococcus</taxon>
    </lineage>
</organism>
<feature type="domain" description="Gram-positive cocci surface proteins LPxTG" evidence="8">
    <location>
        <begin position="806"/>
        <end position="839"/>
    </location>
</feature>
<evidence type="ECO:0000256" key="5">
    <source>
        <dbReference type="SAM" id="Coils"/>
    </source>
</evidence>
<evidence type="ECO:0000313" key="9">
    <source>
        <dbReference type="EMBL" id="VTS87709.1"/>
    </source>
</evidence>
<name>A0A9X9SJD6_STRDY</name>
<evidence type="ECO:0000256" key="2">
    <source>
        <dbReference type="ARBA" id="ARBA00022525"/>
    </source>
</evidence>
<keyword evidence="5" id="KW-0175">Coiled coil</keyword>
<sequence length="839" mass="90311">MKQVKVLTGIAVAALSTGTGLVQADDLSNTRPAKAAEVVTHTEVTENQVADAKTKAAEATKAVKDQEVTVKAAEAEKTQAQQSFVEATTAVNDAEKLASEATPDGLTQAQEAIEAAQETTTAAQKDVAVKTQALDQAKEAVSRQEKEVADHKAQVDKASETVTKAQEAVAAAQATLDGTTQAQVTVEAEEAKRHLESAQEAITKAEKAIAAAKEVDQKRVETIATLTKELDKATKDHQVVQTIYHKAVLSEAETGTVLSQAQQKMAEVKSKVETINTIVVSPEYVAALKDYNQNFLEKGAEAQAILAKLSPELKQVNKFRANPTDDKTLLDTNNLSESVRLELSNYASDLINQLRKAFGTAETVVTPSALTLADATTDGYVAHSWSMKDVRTNGHDAKAVNDAAKSLGLKTTTPDQEKAGQQLYENMNSTSVSLASLTLSQAKELIYNALITFMFNGYEYLHAESIAGLTTTSPSYLGVDLSARSDVTGVHFLQVEDKNLLANSSFDKTKQANPYDSAKLLTAYNQTKETLARAMDAYKVAQTALQKVEQEKADSDTLLVNLNSQLTEVKRLSAKLPTAESHLITAKANLAQAIARNHKAQAAVKQLSGDVKTKKAALDQAKAQLAQQEAALNQAQTVLQAEETKLVTLKDKVTKAQESLAQAQVVLETAKTSLKAKEAYLLALQEAPKRLENAKAAFELAKDQLNQALNHLESEVALLKTLQHQERELKNQYIKVLNAYQALLAAKRQAQLAEEKARIEAQGGQAIPLVDEKGQITGYVDGTKEVKPQVSQMASQQTLPQTKSSLPQTGEQGFSLFGLVGLGVLGLGGFLGFKKKEEK</sequence>
<evidence type="ECO:0000313" key="10">
    <source>
        <dbReference type="Proteomes" id="UP000373301"/>
    </source>
</evidence>
<evidence type="ECO:0000256" key="6">
    <source>
        <dbReference type="SAM" id="Phobius"/>
    </source>
</evidence>
<feature type="chain" id="PRO_5040887278" evidence="7">
    <location>
        <begin position="25"/>
        <end position="839"/>
    </location>
</feature>
<dbReference type="InterPro" id="IPR019931">
    <property type="entry name" value="LPXTG_anchor"/>
</dbReference>
<dbReference type="Pfam" id="PF00746">
    <property type="entry name" value="Gram_pos_anchor"/>
    <property type="match status" value="1"/>
</dbReference>
<dbReference type="AlphaFoldDB" id="A0A9X9SJD6"/>
<proteinExistence type="predicted"/>
<keyword evidence="4" id="KW-0572">Peptidoglycan-anchor</keyword>